<dbReference type="PANTHER" id="PTHR48475">
    <property type="entry name" value="RIBONUCLEASE H"/>
    <property type="match status" value="1"/>
</dbReference>
<evidence type="ECO:0000313" key="1">
    <source>
        <dbReference type="EMBL" id="KAL0391605.1"/>
    </source>
</evidence>
<reference evidence="1" key="1">
    <citation type="submission" date="2020-06" db="EMBL/GenBank/DDBJ databases">
        <authorList>
            <person name="Li T."/>
            <person name="Hu X."/>
            <person name="Zhang T."/>
            <person name="Song X."/>
            <person name="Zhang H."/>
            <person name="Dai N."/>
            <person name="Sheng W."/>
            <person name="Hou X."/>
            <person name="Wei L."/>
        </authorList>
    </citation>
    <scope>NUCLEOTIDE SEQUENCE</scope>
    <source>
        <strain evidence="1">KEN1</strain>
        <tissue evidence="1">Leaf</tissue>
    </source>
</reference>
<accession>A0AAW2SHN5</accession>
<dbReference type="AlphaFoldDB" id="A0AAW2SHN5"/>
<protein>
    <recommendedName>
        <fullName evidence="2">RNase H type-1 domain-containing protein</fullName>
    </recommendedName>
</protein>
<dbReference type="InterPro" id="IPR012337">
    <property type="entry name" value="RNaseH-like_sf"/>
</dbReference>
<comment type="caution">
    <text evidence="1">The sequence shown here is derived from an EMBL/GenBank/DDBJ whole genome shotgun (WGS) entry which is preliminary data.</text>
</comment>
<dbReference type="EMBL" id="JACGWN010000017">
    <property type="protein sequence ID" value="KAL0391605.1"/>
    <property type="molecule type" value="Genomic_DNA"/>
</dbReference>
<dbReference type="SUPFAM" id="SSF53098">
    <property type="entry name" value="Ribonuclease H-like"/>
    <property type="match status" value="1"/>
</dbReference>
<dbReference type="GO" id="GO:0003676">
    <property type="term" value="F:nucleic acid binding"/>
    <property type="evidence" value="ECO:0007669"/>
    <property type="project" value="InterPro"/>
</dbReference>
<gene>
    <name evidence="1" type="ORF">Slati_4524700</name>
</gene>
<dbReference type="PANTHER" id="PTHR48475:SF1">
    <property type="entry name" value="RNASE H TYPE-1 DOMAIN-CONTAINING PROTEIN"/>
    <property type="match status" value="1"/>
</dbReference>
<evidence type="ECO:0008006" key="2">
    <source>
        <dbReference type="Google" id="ProtNLM"/>
    </source>
</evidence>
<sequence length="100" mass="10442">MGLPAYPTVRSGLGTAELKPGSRTEHGVGAGIVIESPSGLVTKLEGVCSNNRAEYEALIIILKEVDVLTIEIIGDSQLVINHIAVLFPVSPVDAYLASSV</sequence>
<dbReference type="Gene3D" id="3.30.420.10">
    <property type="entry name" value="Ribonuclease H-like superfamily/Ribonuclease H"/>
    <property type="match status" value="1"/>
</dbReference>
<organism evidence="1">
    <name type="scientific">Sesamum latifolium</name>
    <dbReference type="NCBI Taxonomy" id="2727402"/>
    <lineage>
        <taxon>Eukaryota</taxon>
        <taxon>Viridiplantae</taxon>
        <taxon>Streptophyta</taxon>
        <taxon>Embryophyta</taxon>
        <taxon>Tracheophyta</taxon>
        <taxon>Spermatophyta</taxon>
        <taxon>Magnoliopsida</taxon>
        <taxon>eudicotyledons</taxon>
        <taxon>Gunneridae</taxon>
        <taxon>Pentapetalae</taxon>
        <taxon>asterids</taxon>
        <taxon>lamiids</taxon>
        <taxon>Lamiales</taxon>
        <taxon>Pedaliaceae</taxon>
        <taxon>Sesamum</taxon>
    </lineage>
</organism>
<dbReference type="InterPro" id="IPR036397">
    <property type="entry name" value="RNaseH_sf"/>
</dbReference>
<reference evidence="1" key="2">
    <citation type="journal article" date="2024" name="Plant">
        <title>Genomic evolution and insights into agronomic trait innovations of Sesamum species.</title>
        <authorList>
            <person name="Miao H."/>
            <person name="Wang L."/>
            <person name="Qu L."/>
            <person name="Liu H."/>
            <person name="Sun Y."/>
            <person name="Le M."/>
            <person name="Wang Q."/>
            <person name="Wei S."/>
            <person name="Zheng Y."/>
            <person name="Lin W."/>
            <person name="Duan Y."/>
            <person name="Cao H."/>
            <person name="Xiong S."/>
            <person name="Wang X."/>
            <person name="Wei L."/>
            <person name="Li C."/>
            <person name="Ma Q."/>
            <person name="Ju M."/>
            <person name="Zhao R."/>
            <person name="Li G."/>
            <person name="Mu C."/>
            <person name="Tian Q."/>
            <person name="Mei H."/>
            <person name="Zhang T."/>
            <person name="Gao T."/>
            <person name="Zhang H."/>
        </authorList>
    </citation>
    <scope>NUCLEOTIDE SEQUENCE</scope>
    <source>
        <strain evidence="1">KEN1</strain>
    </source>
</reference>
<proteinExistence type="predicted"/>
<name>A0AAW2SHN5_9LAMI</name>